<dbReference type="RefSeq" id="WP_109615941.1">
    <property type="nucleotide sequence ID" value="NZ_QGDO01000001.1"/>
</dbReference>
<dbReference type="OrthoDB" id="267364at2"/>
<gene>
    <name evidence="1" type="ORF">BC781_101809</name>
</gene>
<protein>
    <recommendedName>
        <fullName evidence="3">SprT-like family protein</fullName>
    </recommendedName>
</protein>
<evidence type="ECO:0008006" key="3">
    <source>
        <dbReference type="Google" id="ProtNLM"/>
    </source>
</evidence>
<keyword evidence="2" id="KW-1185">Reference proteome</keyword>
<dbReference type="EMBL" id="QGDO01000001">
    <property type="protein sequence ID" value="PWJ44449.1"/>
    <property type="molecule type" value="Genomic_DNA"/>
</dbReference>
<sequence>MRARISEQLAKYLPASAVELCTDWVINYKIQVKVAAPRSTKRGDYRHPFQNRGHRISVNGDLNPYSFLITFTHEVAHLIVWNNHRNSVLPHGLEWQQTFAELLRLLLKMDIFPSDIKTALLNYIRKPKASTASDAELFKVLEKYEEPDPALEGLELYYVEELNDGTIFRMENGRIFKKIHKLRKYFLCEEIPSKSLFRINPLARVVVCENMNH</sequence>
<proteinExistence type="predicted"/>
<organism evidence="1 2">
    <name type="scientific">Sediminitomix flava</name>
    <dbReference type="NCBI Taxonomy" id="379075"/>
    <lineage>
        <taxon>Bacteria</taxon>
        <taxon>Pseudomonadati</taxon>
        <taxon>Bacteroidota</taxon>
        <taxon>Cytophagia</taxon>
        <taxon>Cytophagales</taxon>
        <taxon>Flammeovirgaceae</taxon>
        <taxon>Sediminitomix</taxon>
    </lineage>
</organism>
<comment type="caution">
    <text evidence="1">The sequence shown here is derived from an EMBL/GenBank/DDBJ whole genome shotgun (WGS) entry which is preliminary data.</text>
</comment>
<name>A0A315ZH02_SEDFL</name>
<accession>A0A315ZH02</accession>
<dbReference type="AlphaFoldDB" id="A0A315ZH02"/>
<evidence type="ECO:0000313" key="2">
    <source>
        <dbReference type="Proteomes" id="UP000245535"/>
    </source>
</evidence>
<reference evidence="1 2" key="1">
    <citation type="submission" date="2018-03" db="EMBL/GenBank/DDBJ databases">
        <title>Genomic Encyclopedia of Archaeal and Bacterial Type Strains, Phase II (KMG-II): from individual species to whole genera.</title>
        <authorList>
            <person name="Goeker M."/>
        </authorList>
    </citation>
    <scope>NUCLEOTIDE SEQUENCE [LARGE SCALE GENOMIC DNA]</scope>
    <source>
        <strain evidence="1 2">DSM 28229</strain>
    </source>
</reference>
<evidence type="ECO:0000313" key="1">
    <source>
        <dbReference type="EMBL" id="PWJ44449.1"/>
    </source>
</evidence>
<dbReference type="Proteomes" id="UP000245535">
    <property type="component" value="Unassembled WGS sequence"/>
</dbReference>